<dbReference type="InterPro" id="IPR027417">
    <property type="entry name" value="P-loop_NTPase"/>
</dbReference>
<dbReference type="OrthoDB" id="3176171at2759"/>
<evidence type="ECO:0000256" key="6">
    <source>
        <dbReference type="ARBA" id="ARBA00023054"/>
    </source>
</evidence>
<dbReference type="GO" id="GO:0003777">
    <property type="term" value="F:microtubule motor activity"/>
    <property type="evidence" value="ECO:0007669"/>
    <property type="project" value="InterPro"/>
</dbReference>
<evidence type="ECO:0000259" key="9">
    <source>
        <dbReference type="PROSITE" id="PS50067"/>
    </source>
</evidence>
<dbReference type="InterPro" id="IPR036961">
    <property type="entry name" value="Kinesin_motor_dom_sf"/>
</dbReference>
<dbReference type="GO" id="GO:0008017">
    <property type="term" value="F:microtubule binding"/>
    <property type="evidence" value="ECO:0007669"/>
    <property type="project" value="InterPro"/>
</dbReference>
<dbReference type="EMBL" id="JTDE01004040">
    <property type="protein sequence ID" value="KAF7255369.1"/>
    <property type="molecule type" value="Genomic_DNA"/>
</dbReference>
<comment type="subcellular location">
    <subcellularLocation>
        <location evidence="1">Cytoplasm</location>
        <location evidence="1">Cytoskeleton</location>
    </subcellularLocation>
</comment>
<dbReference type="Pfam" id="PF00225">
    <property type="entry name" value="Kinesin"/>
    <property type="match status" value="1"/>
</dbReference>
<organism evidence="10 11">
    <name type="scientific">Paragonimus skrjabini miyazakii</name>
    <dbReference type="NCBI Taxonomy" id="59628"/>
    <lineage>
        <taxon>Eukaryota</taxon>
        <taxon>Metazoa</taxon>
        <taxon>Spiralia</taxon>
        <taxon>Lophotrochozoa</taxon>
        <taxon>Platyhelminthes</taxon>
        <taxon>Trematoda</taxon>
        <taxon>Digenea</taxon>
        <taxon>Plagiorchiida</taxon>
        <taxon>Troglotremata</taxon>
        <taxon>Troglotrematidae</taxon>
        <taxon>Paragonimus</taxon>
    </lineage>
</organism>
<evidence type="ECO:0000256" key="8">
    <source>
        <dbReference type="PROSITE-ProRule" id="PRU00283"/>
    </source>
</evidence>
<sequence length="324" mass="37090">MSGVSQRYPDRGIIPRSLAQLFEEIDKMPTYAVHVRLSYTEIYNEQIIDLFNPTANAAGSKQATQLVISDAEDEVTVKGLACPMVSNLEDALCVLFEGELNRTVAAHALNRISSRAHTIFTIYLDVRSIADTSGCVKSSRLNYVDLAGSERVRKTQSTGQILKEANYINRSLTFLEQTVLALSDPGREHIPYRQSKLTHYLKNSIGGRYQTILIANIWDEDRFIEETISTLRFASRVMRIPCQPTVKQKFDTMATIRQLQKDNASLKRELLMYDTLNNREKLNYENLTEQQKQQIRSQVVRYLDGEVTDLEVWLFFVNHLNQLC</sequence>
<dbReference type="GO" id="GO:0005874">
    <property type="term" value="C:microtubule"/>
    <property type="evidence" value="ECO:0007669"/>
    <property type="project" value="UniProtKB-KW"/>
</dbReference>
<reference evidence="10" key="1">
    <citation type="submission" date="2019-07" db="EMBL/GenBank/DDBJ databases">
        <title>Annotation for the trematode Paragonimus miyazaki's.</title>
        <authorList>
            <person name="Choi Y.-J."/>
        </authorList>
    </citation>
    <scope>NUCLEOTIDE SEQUENCE</scope>
    <source>
        <strain evidence="10">Japan</strain>
    </source>
</reference>
<gene>
    <name evidence="10" type="ORF">EG68_08891</name>
</gene>
<evidence type="ECO:0000313" key="10">
    <source>
        <dbReference type="EMBL" id="KAF7255369.1"/>
    </source>
</evidence>
<comment type="caution">
    <text evidence="10">The sequence shown here is derived from an EMBL/GenBank/DDBJ whole genome shotgun (WGS) entry which is preliminary data.</text>
</comment>
<dbReference type="PRINTS" id="PR00380">
    <property type="entry name" value="KINESINHEAVY"/>
</dbReference>
<keyword evidence="7" id="KW-0206">Cytoskeleton</keyword>
<evidence type="ECO:0000256" key="1">
    <source>
        <dbReference type="ARBA" id="ARBA00004245"/>
    </source>
</evidence>
<dbReference type="Proteomes" id="UP000822476">
    <property type="component" value="Unassembled WGS sequence"/>
</dbReference>
<proteinExistence type="inferred from homology"/>
<keyword evidence="3" id="KW-0493">Microtubule</keyword>
<keyword evidence="6" id="KW-0175">Coiled coil</keyword>
<dbReference type="PANTHER" id="PTHR47968:SF62">
    <property type="entry name" value="KINESIN FAMILY MEMBER 5A"/>
    <property type="match status" value="1"/>
</dbReference>
<dbReference type="PANTHER" id="PTHR47968">
    <property type="entry name" value="CENTROMERE PROTEIN E"/>
    <property type="match status" value="1"/>
</dbReference>
<dbReference type="InterPro" id="IPR027640">
    <property type="entry name" value="Kinesin-like_fam"/>
</dbReference>
<evidence type="ECO:0000256" key="2">
    <source>
        <dbReference type="ARBA" id="ARBA00022553"/>
    </source>
</evidence>
<feature type="domain" description="Kinesin motor" evidence="9">
    <location>
        <begin position="1"/>
        <end position="240"/>
    </location>
</feature>
<dbReference type="SUPFAM" id="SSF52540">
    <property type="entry name" value="P-loop containing nucleoside triphosphate hydrolases"/>
    <property type="match status" value="1"/>
</dbReference>
<evidence type="ECO:0000256" key="3">
    <source>
        <dbReference type="ARBA" id="ARBA00022701"/>
    </source>
</evidence>
<keyword evidence="7" id="KW-0963">Cytoplasm</keyword>
<comment type="similarity">
    <text evidence="8">Belongs to the TRAFAC class myosin-kinesin ATPase superfamily. Kinesin family.</text>
</comment>
<keyword evidence="11" id="KW-1185">Reference proteome</keyword>
<keyword evidence="4" id="KW-0547">Nucleotide-binding</keyword>
<dbReference type="Gene3D" id="3.40.850.10">
    <property type="entry name" value="Kinesin motor domain"/>
    <property type="match status" value="1"/>
</dbReference>
<name>A0A8S9YKL2_9TREM</name>
<dbReference type="SMART" id="SM00129">
    <property type="entry name" value="KISc"/>
    <property type="match status" value="1"/>
</dbReference>
<keyword evidence="5" id="KW-0067">ATP-binding</keyword>
<dbReference type="GO" id="GO:0005524">
    <property type="term" value="F:ATP binding"/>
    <property type="evidence" value="ECO:0007669"/>
    <property type="project" value="UniProtKB-KW"/>
</dbReference>
<evidence type="ECO:0000256" key="7">
    <source>
        <dbReference type="ARBA" id="ARBA00023212"/>
    </source>
</evidence>
<dbReference type="GO" id="GO:0007018">
    <property type="term" value="P:microtubule-based movement"/>
    <property type="evidence" value="ECO:0007669"/>
    <property type="project" value="InterPro"/>
</dbReference>
<dbReference type="PROSITE" id="PS50067">
    <property type="entry name" value="KINESIN_MOTOR_2"/>
    <property type="match status" value="1"/>
</dbReference>
<comment type="caution">
    <text evidence="8">Lacks conserved residue(s) required for the propagation of feature annotation.</text>
</comment>
<protein>
    <recommendedName>
        <fullName evidence="9">Kinesin motor domain-containing protein</fullName>
    </recommendedName>
</protein>
<evidence type="ECO:0000313" key="11">
    <source>
        <dbReference type="Proteomes" id="UP000822476"/>
    </source>
</evidence>
<accession>A0A8S9YKL2</accession>
<evidence type="ECO:0000256" key="5">
    <source>
        <dbReference type="ARBA" id="ARBA00022840"/>
    </source>
</evidence>
<dbReference type="AlphaFoldDB" id="A0A8S9YKL2"/>
<keyword evidence="2" id="KW-0597">Phosphoprotein</keyword>
<evidence type="ECO:0000256" key="4">
    <source>
        <dbReference type="ARBA" id="ARBA00022741"/>
    </source>
</evidence>
<dbReference type="InterPro" id="IPR001752">
    <property type="entry name" value="Kinesin_motor_dom"/>
</dbReference>